<reference evidence="1 2" key="1">
    <citation type="journal article" date="2019" name="Nat. Med.">
        <title>A library of human gut bacterial isolates paired with longitudinal multiomics data enables mechanistic microbiome research.</title>
        <authorList>
            <person name="Poyet M."/>
            <person name="Groussin M."/>
            <person name="Gibbons S.M."/>
            <person name="Avila-Pacheco J."/>
            <person name="Jiang X."/>
            <person name="Kearney S.M."/>
            <person name="Perrotta A.R."/>
            <person name="Berdy B."/>
            <person name="Zhao S."/>
            <person name="Lieberman T.D."/>
            <person name="Swanson P.K."/>
            <person name="Smith M."/>
            <person name="Roesemann S."/>
            <person name="Alexander J.E."/>
            <person name="Rich S.A."/>
            <person name="Livny J."/>
            <person name="Vlamakis H."/>
            <person name="Clish C."/>
            <person name="Bullock K."/>
            <person name="Deik A."/>
            <person name="Scott J."/>
            <person name="Pierce K.A."/>
            <person name="Xavier R.J."/>
            <person name="Alm E.J."/>
        </authorList>
    </citation>
    <scope>NUCLEOTIDE SEQUENCE [LARGE SCALE GENOMIC DNA]</scope>
    <source>
        <strain evidence="1 2">BIOML-A13</strain>
    </source>
</reference>
<name>A0A0E2ZET9_BIFBI</name>
<dbReference type="AlphaFoldDB" id="A0A0E2ZET9"/>
<comment type="caution">
    <text evidence="1">The sequence shown here is derived from an EMBL/GenBank/DDBJ whole genome shotgun (WGS) entry which is preliminary data.</text>
</comment>
<accession>A0A0E2ZET9</accession>
<evidence type="ECO:0000313" key="2">
    <source>
        <dbReference type="Proteomes" id="UP000451386"/>
    </source>
</evidence>
<sequence>MKQSNVIKGTLAVVALVAALVVGVAVHMHSVGSPTAGHSTQNTAKTATETTAKTAESITADYPGYSSAEEGVKAAGLVVTGVPLDSRERILYPEIDFTSGTPETNPQYGLTEDDIDMDALGVPETVTRVRVTKVIKGDAKVGDIIEVAQVGGVDKSGIVRRETSTTLLNEAKASGTAEFLLLLNEYDVVYNAINPISGVLGVDTDGHVTALKSSGESGGIGESLKEYMNAVS</sequence>
<dbReference type="RefSeq" id="WP_003814844.1">
    <property type="nucleotide sequence ID" value="NZ_AP024712.1"/>
</dbReference>
<protein>
    <submittedName>
        <fullName evidence="1">Uncharacterized protein</fullName>
    </submittedName>
</protein>
<proteinExistence type="predicted"/>
<dbReference type="GeneID" id="93092972"/>
<organism evidence="1 2">
    <name type="scientific">Bifidobacterium bifidum</name>
    <dbReference type="NCBI Taxonomy" id="1681"/>
    <lineage>
        <taxon>Bacteria</taxon>
        <taxon>Bacillati</taxon>
        <taxon>Actinomycetota</taxon>
        <taxon>Actinomycetes</taxon>
        <taxon>Bifidobacteriales</taxon>
        <taxon>Bifidobacteriaceae</taxon>
        <taxon>Bifidobacterium</taxon>
    </lineage>
</organism>
<evidence type="ECO:0000313" key="1">
    <source>
        <dbReference type="EMBL" id="KAB7486278.1"/>
    </source>
</evidence>
<gene>
    <name evidence="1" type="ORF">GBA83_08175</name>
</gene>
<dbReference type="EMBL" id="WDOP01000007">
    <property type="protein sequence ID" value="KAB7486278.1"/>
    <property type="molecule type" value="Genomic_DNA"/>
</dbReference>
<dbReference type="Proteomes" id="UP000451386">
    <property type="component" value="Unassembled WGS sequence"/>
</dbReference>